<name>A0A6J7BYX1_9ZZZZ</name>
<protein>
    <submittedName>
        <fullName evidence="2">Unannotated protein</fullName>
    </submittedName>
</protein>
<accession>A0A6J7BYX1</accession>
<dbReference type="EMBL" id="CAFBIY010000051">
    <property type="protein sequence ID" value="CAB4850315.1"/>
    <property type="molecule type" value="Genomic_DNA"/>
</dbReference>
<reference evidence="2" key="1">
    <citation type="submission" date="2020-05" db="EMBL/GenBank/DDBJ databases">
        <authorList>
            <person name="Chiriac C."/>
            <person name="Salcher M."/>
            <person name="Ghai R."/>
            <person name="Kavagutti S V."/>
        </authorList>
    </citation>
    <scope>NUCLEOTIDE SEQUENCE</scope>
</reference>
<organism evidence="2">
    <name type="scientific">freshwater metagenome</name>
    <dbReference type="NCBI Taxonomy" id="449393"/>
    <lineage>
        <taxon>unclassified sequences</taxon>
        <taxon>metagenomes</taxon>
        <taxon>ecological metagenomes</taxon>
    </lineage>
</organism>
<feature type="compositionally biased region" description="Low complexity" evidence="1">
    <location>
        <begin position="47"/>
        <end position="56"/>
    </location>
</feature>
<sequence length="281" mass="28128">MYSRRSFTALSFTGLAVAMVVAGCSSSHTIGGAATSTAPLVTTTTTVPETTTSTTAPVPPPATSAPAVCADRTPSGSAVQVGVINGDWNGDGTVDSALSWGEPTGGGADWYVRMQISGGTNSVVALGDVGAGFAAALGKVDVDFALGAEPGVNHDEMVAIVGSNAAGYNLGVFGTNAVGCAFQFDNGAGMPYEIPVHAAAATMSGMMCDGGMGSRFVVRLEAEAAAGTDWNVHYIQVKRTGEHSLSDWTVVDDAMSGASAVASFGRAECDGVVLIGPGGDY</sequence>
<dbReference type="AlphaFoldDB" id="A0A6J7BYX1"/>
<gene>
    <name evidence="2" type="ORF">UFOPK3267_01148</name>
</gene>
<evidence type="ECO:0000256" key="1">
    <source>
        <dbReference type="SAM" id="MobiDB-lite"/>
    </source>
</evidence>
<proteinExistence type="predicted"/>
<dbReference type="PROSITE" id="PS51257">
    <property type="entry name" value="PROKAR_LIPOPROTEIN"/>
    <property type="match status" value="1"/>
</dbReference>
<evidence type="ECO:0000313" key="2">
    <source>
        <dbReference type="EMBL" id="CAB4850315.1"/>
    </source>
</evidence>
<feature type="region of interest" description="Disordered" evidence="1">
    <location>
        <begin position="47"/>
        <end position="73"/>
    </location>
</feature>